<proteinExistence type="predicted"/>
<evidence type="ECO:0000256" key="2">
    <source>
        <dbReference type="ARBA" id="ARBA00022670"/>
    </source>
</evidence>
<dbReference type="Pfam" id="PF00089">
    <property type="entry name" value="Trypsin"/>
    <property type="match status" value="1"/>
</dbReference>
<dbReference type="SMART" id="SM00020">
    <property type="entry name" value="Tryp_SPc"/>
    <property type="match status" value="1"/>
</dbReference>
<sequence>MESPSVVCILGLLLLSAIQINCNNYTERAIESTTIRNSKQNPFLEWISGVVGKPSSTSNPQAPAQDINVNCRACTCGLANKKRRIVGGQETLVNQYPWVAQLHYSNRFYCGAALINDRYVLTAAHCINGFSHDRVTVRLLDHNRASSSPQKIDRKVKRVIRHSSYSSTSYNNDIALLRLDKPVELKDQLRPVCLPTPGKPFTGETGIVTGWGAVKENGMTSDTLQEVDVPIMSNSECRRSAYGPTRITDNMLCAGHKTGMKDSCQGDSGGPLHVLSGNQFQVVGVVSWGEGCAQPNYPGVYARVNRYGTWIRSNTRDACYCHH</sequence>
<dbReference type="PANTHER" id="PTHR24252">
    <property type="entry name" value="ACROSIN-RELATED"/>
    <property type="match status" value="1"/>
</dbReference>
<feature type="chain" id="PRO_5030933800" description="Peptidase S1 domain-containing protein" evidence="8">
    <location>
        <begin position="23"/>
        <end position="323"/>
    </location>
</feature>
<dbReference type="GO" id="GO:0006508">
    <property type="term" value="P:proteolysis"/>
    <property type="evidence" value="ECO:0007669"/>
    <property type="project" value="UniProtKB-KW"/>
</dbReference>
<keyword evidence="4 7" id="KW-0720">Serine protease</keyword>
<keyword evidence="5" id="KW-0812">Transmembrane</keyword>
<evidence type="ECO:0000313" key="10">
    <source>
        <dbReference type="EMBL" id="CAD7083718.1"/>
    </source>
</evidence>
<dbReference type="OrthoDB" id="10012881at2759"/>
<dbReference type="OMA" id="NGTREYQ"/>
<comment type="subcellular location">
    <subcellularLocation>
        <location evidence="1">Membrane</location>
        <topology evidence="1">Single-pass type II membrane protein</topology>
    </subcellularLocation>
</comment>
<evidence type="ECO:0000259" key="9">
    <source>
        <dbReference type="PROSITE" id="PS50240"/>
    </source>
</evidence>
<dbReference type="PROSITE" id="PS00135">
    <property type="entry name" value="TRYPSIN_SER"/>
    <property type="match status" value="1"/>
</dbReference>
<dbReference type="InterPro" id="IPR001254">
    <property type="entry name" value="Trypsin_dom"/>
</dbReference>
<dbReference type="InterPro" id="IPR009003">
    <property type="entry name" value="Peptidase_S1_PA"/>
</dbReference>
<evidence type="ECO:0000256" key="3">
    <source>
        <dbReference type="ARBA" id="ARBA00022801"/>
    </source>
</evidence>
<keyword evidence="2 7" id="KW-0645">Protease</keyword>
<keyword evidence="6" id="KW-1015">Disulfide bond</keyword>
<evidence type="ECO:0000256" key="6">
    <source>
        <dbReference type="ARBA" id="ARBA00023157"/>
    </source>
</evidence>
<keyword evidence="3 7" id="KW-0378">Hydrolase</keyword>
<evidence type="ECO:0000256" key="7">
    <source>
        <dbReference type="RuleBase" id="RU363034"/>
    </source>
</evidence>
<dbReference type="FunFam" id="2.40.10.10:FF:000006">
    <property type="entry name" value="Serine proteinase stubble"/>
    <property type="match status" value="1"/>
</dbReference>
<evidence type="ECO:0000256" key="5">
    <source>
        <dbReference type="ARBA" id="ARBA00022968"/>
    </source>
</evidence>
<evidence type="ECO:0000256" key="1">
    <source>
        <dbReference type="ARBA" id="ARBA00004606"/>
    </source>
</evidence>
<reference evidence="10 11" key="1">
    <citation type="submission" date="2020-11" db="EMBL/GenBank/DDBJ databases">
        <authorList>
            <person name="Wallbank WR R."/>
            <person name="Pardo Diaz C."/>
            <person name="Kozak K."/>
            <person name="Martin S."/>
            <person name="Jiggins C."/>
            <person name="Moest M."/>
            <person name="Warren A I."/>
            <person name="Generalovic N T."/>
            <person name="Byers J.R.P. K."/>
            <person name="Montejo-Kovacevich G."/>
            <person name="Yen C E."/>
        </authorList>
    </citation>
    <scope>NUCLEOTIDE SEQUENCE [LARGE SCALE GENOMIC DNA]</scope>
</reference>
<dbReference type="InterPro" id="IPR001314">
    <property type="entry name" value="Peptidase_S1A"/>
</dbReference>
<dbReference type="PANTHER" id="PTHR24252:SF18">
    <property type="entry name" value="OVOCHYMASE 1"/>
    <property type="match status" value="1"/>
</dbReference>
<dbReference type="PROSITE" id="PS50240">
    <property type="entry name" value="TRYPSIN_DOM"/>
    <property type="match status" value="1"/>
</dbReference>
<gene>
    <name evidence="10" type="ORF">HERILL_LOCUS6655</name>
</gene>
<protein>
    <recommendedName>
        <fullName evidence="9">Peptidase S1 domain-containing protein</fullName>
    </recommendedName>
</protein>
<dbReference type="InterPro" id="IPR043504">
    <property type="entry name" value="Peptidase_S1_PA_chymotrypsin"/>
</dbReference>
<dbReference type="CDD" id="cd00190">
    <property type="entry name" value="Tryp_SPc"/>
    <property type="match status" value="1"/>
</dbReference>
<keyword evidence="5" id="KW-0735">Signal-anchor</keyword>
<dbReference type="InterPro" id="IPR018114">
    <property type="entry name" value="TRYPSIN_HIS"/>
</dbReference>
<keyword evidence="8" id="KW-0732">Signal</keyword>
<name>A0A7R8YSF8_HERIL</name>
<dbReference type="FunCoup" id="A0A7R8YSF8">
    <property type="interactions" value="29"/>
</dbReference>
<feature type="signal peptide" evidence="8">
    <location>
        <begin position="1"/>
        <end position="22"/>
    </location>
</feature>
<dbReference type="Proteomes" id="UP000594454">
    <property type="component" value="Chromosome 3"/>
</dbReference>
<dbReference type="SUPFAM" id="SSF50494">
    <property type="entry name" value="Trypsin-like serine proteases"/>
    <property type="match status" value="1"/>
</dbReference>
<dbReference type="Gene3D" id="2.40.10.10">
    <property type="entry name" value="Trypsin-like serine proteases"/>
    <property type="match status" value="1"/>
</dbReference>
<evidence type="ECO:0000313" key="11">
    <source>
        <dbReference type="Proteomes" id="UP000594454"/>
    </source>
</evidence>
<keyword evidence="11" id="KW-1185">Reference proteome</keyword>
<evidence type="ECO:0000256" key="8">
    <source>
        <dbReference type="SAM" id="SignalP"/>
    </source>
</evidence>
<dbReference type="PRINTS" id="PR00722">
    <property type="entry name" value="CHYMOTRYPSIN"/>
</dbReference>
<dbReference type="InParanoid" id="A0A7R8YSF8"/>
<organism evidence="10 11">
    <name type="scientific">Hermetia illucens</name>
    <name type="common">Black soldier fly</name>
    <dbReference type="NCBI Taxonomy" id="343691"/>
    <lineage>
        <taxon>Eukaryota</taxon>
        <taxon>Metazoa</taxon>
        <taxon>Ecdysozoa</taxon>
        <taxon>Arthropoda</taxon>
        <taxon>Hexapoda</taxon>
        <taxon>Insecta</taxon>
        <taxon>Pterygota</taxon>
        <taxon>Neoptera</taxon>
        <taxon>Endopterygota</taxon>
        <taxon>Diptera</taxon>
        <taxon>Brachycera</taxon>
        <taxon>Stratiomyomorpha</taxon>
        <taxon>Stratiomyidae</taxon>
        <taxon>Hermetiinae</taxon>
        <taxon>Hermetia</taxon>
    </lineage>
</organism>
<dbReference type="AlphaFoldDB" id="A0A7R8YSF8"/>
<evidence type="ECO:0000256" key="4">
    <source>
        <dbReference type="ARBA" id="ARBA00022825"/>
    </source>
</evidence>
<dbReference type="GO" id="GO:0016020">
    <property type="term" value="C:membrane"/>
    <property type="evidence" value="ECO:0007669"/>
    <property type="project" value="UniProtKB-SubCell"/>
</dbReference>
<dbReference type="InterPro" id="IPR033116">
    <property type="entry name" value="TRYPSIN_SER"/>
</dbReference>
<dbReference type="GO" id="GO:0004252">
    <property type="term" value="F:serine-type endopeptidase activity"/>
    <property type="evidence" value="ECO:0007669"/>
    <property type="project" value="InterPro"/>
</dbReference>
<accession>A0A7R8YSF8</accession>
<dbReference type="PROSITE" id="PS00134">
    <property type="entry name" value="TRYPSIN_HIS"/>
    <property type="match status" value="1"/>
</dbReference>
<feature type="domain" description="Peptidase S1" evidence="9">
    <location>
        <begin position="85"/>
        <end position="316"/>
    </location>
</feature>
<dbReference type="EMBL" id="LR899011">
    <property type="protein sequence ID" value="CAD7083718.1"/>
    <property type="molecule type" value="Genomic_DNA"/>
</dbReference>